<evidence type="ECO:0000313" key="2">
    <source>
        <dbReference type="Proteomes" id="UP000823641"/>
    </source>
</evidence>
<organism evidence="1 2">
    <name type="scientific">Candidatus Gallipaludibacter merdavium</name>
    <dbReference type="NCBI Taxonomy" id="2840839"/>
    <lineage>
        <taxon>Bacteria</taxon>
        <taxon>Pseudomonadati</taxon>
        <taxon>Bacteroidota</taxon>
        <taxon>Bacteroidia</taxon>
        <taxon>Bacteroidales</taxon>
        <taxon>Candidatus Gallipaludibacter</taxon>
    </lineage>
</organism>
<reference evidence="1" key="1">
    <citation type="submission" date="2020-10" db="EMBL/GenBank/DDBJ databases">
        <authorList>
            <person name="Gilroy R."/>
        </authorList>
    </citation>
    <scope>NUCLEOTIDE SEQUENCE</scope>
    <source>
        <strain evidence="1">G3-3990</strain>
    </source>
</reference>
<sequence length="50" mass="6075">MWNHHADERSGLEIREEKCIWKDLLERNVVRQSDGGYFVWNVEWLVFIIG</sequence>
<proteinExistence type="predicted"/>
<name>A0A9D9HSS9_9BACT</name>
<reference evidence="1" key="2">
    <citation type="journal article" date="2021" name="PeerJ">
        <title>Extensive microbial diversity within the chicken gut microbiome revealed by metagenomics and culture.</title>
        <authorList>
            <person name="Gilroy R."/>
            <person name="Ravi A."/>
            <person name="Getino M."/>
            <person name="Pursley I."/>
            <person name="Horton D.L."/>
            <person name="Alikhan N.F."/>
            <person name="Baker D."/>
            <person name="Gharbi K."/>
            <person name="Hall N."/>
            <person name="Watson M."/>
            <person name="Adriaenssens E.M."/>
            <person name="Foster-Nyarko E."/>
            <person name="Jarju S."/>
            <person name="Secka A."/>
            <person name="Antonio M."/>
            <person name="Oren A."/>
            <person name="Chaudhuri R.R."/>
            <person name="La Ragione R."/>
            <person name="Hildebrand F."/>
            <person name="Pallen M.J."/>
        </authorList>
    </citation>
    <scope>NUCLEOTIDE SEQUENCE</scope>
    <source>
        <strain evidence="1">G3-3990</strain>
    </source>
</reference>
<comment type="caution">
    <text evidence="1">The sequence shown here is derived from an EMBL/GenBank/DDBJ whole genome shotgun (WGS) entry which is preliminary data.</text>
</comment>
<evidence type="ECO:0000313" key="1">
    <source>
        <dbReference type="EMBL" id="MBO8459099.1"/>
    </source>
</evidence>
<protein>
    <submittedName>
        <fullName evidence="1">Uncharacterized protein</fullName>
    </submittedName>
</protein>
<gene>
    <name evidence="1" type="ORF">IAA73_02015</name>
</gene>
<dbReference type="Proteomes" id="UP000823641">
    <property type="component" value="Unassembled WGS sequence"/>
</dbReference>
<dbReference type="EMBL" id="JADIMG010000019">
    <property type="protein sequence ID" value="MBO8459099.1"/>
    <property type="molecule type" value="Genomic_DNA"/>
</dbReference>
<accession>A0A9D9HSS9</accession>
<dbReference type="AlphaFoldDB" id="A0A9D9HSS9"/>